<keyword evidence="2" id="KW-1185">Reference proteome</keyword>
<reference evidence="1 2" key="1">
    <citation type="submission" date="2015-08" db="EMBL/GenBank/DDBJ databases">
        <title>Emmonsia species relationships and genome sequence.</title>
        <authorList>
            <person name="Cuomo C.A."/>
            <person name="Schwartz I.S."/>
            <person name="Kenyon C."/>
            <person name="De Hoog G.S."/>
            <person name="Govender N.P."/>
            <person name="Botha A."/>
            <person name="Moreno L."/>
            <person name="De Vries M."/>
            <person name="Munoz J.F."/>
            <person name="Stielow J.B."/>
        </authorList>
    </citation>
    <scope>NUCLEOTIDE SEQUENCE [LARGE SCALE GENOMIC DNA]</scope>
    <source>
        <strain evidence="1 2">EI222</strain>
    </source>
</reference>
<name>A0A1J9PLH8_9EURO</name>
<dbReference type="AlphaFoldDB" id="A0A1J9PLH8"/>
<dbReference type="EMBL" id="LGTZ01002229">
    <property type="protein sequence ID" value="OJD16958.1"/>
    <property type="molecule type" value="Genomic_DNA"/>
</dbReference>
<sequence>MWMSPTSLEGETLLDVFWTPTSNPIGLTRSLRPFATRDTV</sequence>
<protein>
    <submittedName>
        <fullName evidence="1">Uncharacterized protein</fullName>
    </submittedName>
</protein>
<evidence type="ECO:0000313" key="2">
    <source>
        <dbReference type="Proteomes" id="UP000242791"/>
    </source>
</evidence>
<organism evidence="1 2">
    <name type="scientific">Blastomyces percursus</name>
    <dbReference type="NCBI Taxonomy" id="1658174"/>
    <lineage>
        <taxon>Eukaryota</taxon>
        <taxon>Fungi</taxon>
        <taxon>Dikarya</taxon>
        <taxon>Ascomycota</taxon>
        <taxon>Pezizomycotina</taxon>
        <taxon>Eurotiomycetes</taxon>
        <taxon>Eurotiomycetidae</taxon>
        <taxon>Onygenales</taxon>
        <taxon>Ajellomycetaceae</taxon>
        <taxon>Blastomyces</taxon>
    </lineage>
</organism>
<evidence type="ECO:0000313" key="1">
    <source>
        <dbReference type="EMBL" id="OJD16958.1"/>
    </source>
</evidence>
<proteinExistence type="predicted"/>
<dbReference type="VEuPathDB" id="FungiDB:ACJ73_08838"/>
<dbReference type="Proteomes" id="UP000242791">
    <property type="component" value="Unassembled WGS sequence"/>
</dbReference>
<accession>A0A1J9PLH8</accession>
<comment type="caution">
    <text evidence="1">The sequence shown here is derived from an EMBL/GenBank/DDBJ whole genome shotgun (WGS) entry which is preliminary data.</text>
</comment>
<gene>
    <name evidence="1" type="ORF">ACJ73_08838</name>
</gene>